<protein>
    <submittedName>
        <fullName evidence="2">Uncharacterized protein</fullName>
    </submittedName>
</protein>
<reference evidence="2" key="1">
    <citation type="submission" date="2013-07" db="EMBL/GenBank/DDBJ databases">
        <title>The Genome Sequence of Cryptococcus bestiolae CBS10118.</title>
        <authorList>
            <consortium name="The Broad Institute Genome Sequencing Platform"/>
            <person name="Cuomo C."/>
            <person name="Litvintseva A."/>
            <person name="Chen Y."/>
            <person name="Heitman J."/>
            <person name="Sun S."/>
            <person name="Springer D."/>
            <person name="Dromer F."/>
            <person name="Young S.K."/>
            <person name="Zeng Q."/>
            <person name="Gargeya S."/>
            <person name="Fitzgerald M."/>
            <person name="Abouelleil A."/>
            <person name="Alvarado L."/>
            <person name="Berlin A.M."/>
            <person name="Chapman S.B."/>
            <person name="Dewar J."/>
            <person name="Goldberg J."/>
            <person name="Griggs A."/>
            <person name="Gujja S."/>
            <person name="Hansen M."/>
            <person name="Howarth C."/>
            <person name="Imamovic A."/>
            <person name="Larimer J."/>
            <person name="McCowan C."/>
            <person name="Murphy C."/>
            <person name="Pearson M."/>
            <person name="Priest M."/>
            <person name="Roberts A."/>
            <person name="Saif S."/>
            <person name="Shea T."/>
            <person name="Sykes S."/>
            <person name="Wortman J."/>
            <person name="Nusbaum C."/>
            <person name="Birren B."/>
        </authorList>
    </citation>
    <scope>NUCLEOTIDE SEQUENCE [LARGE SCALE GENOMIC DNA]</scope>
    <source>
        <strain evidence="2">CBS 10118</strain>
    </source>
</reference>
<feature type="compositionally biased region" description="Polar residues" evidence="1">
    <location>
        <begin position="180"/>
        <end position="193"/>
    </location>
</feature>
<dbReference type="Proteomes" id="UP000092730">
    <property type="component" value="Chromosome 6"/>
</dbReference>
<evidence type="ECO:0000313" key="2">
    <source>
        <dbReference type="EMBL" id="OCF23998.1"/>
    </source>
</evidence>
<dbReference type="GeneID" id="30211383"/>
<keyword evidence="4" id="KW-1185">Reference proteome</keyword>
<dbReference type="EMBL" id="CP144546">
    <property type="protein sequence ID" value="WVW85242.1"/>
    <property type="molecule type" value="Genomic_DNA"/>
</dbReference>
<dbReference type="AlphaFoldDB" id="A0A1B9FZ00"/>
<feature type="region of interest" description="Disordered" evidence="1">
    <location>
        <begin position="164"/>
        <end position="193"/>
    </location>
</feature>
<gene>
    <name evidence="2" type="ORF">I302_06984</name>
    <name evidence="3" type="ORF">I302_107280</name>
</gene>
<reference evidence="2" key="3">
    <citation type="submission" date="2014-01" db="EMBL/GenBank/DDBJ databases">
        <title>Evolution of pathogenesis and genome organization in the Tremellales.</title>
        <authorList>
            <person name="Cuomo C."/>
            <person name="Litvintseva A."/>
            <person name="Heitman J."/>
            <person name="Chen Y."/>
            <person name="Sun S."/>
            <person name="Springer D."/>
            <person name="Dromer F."/>
            <person name="Young S."/>
            <person name="Zeng Q."/>
            <person name="Chapman S."/>
            <person name="Gujja S."/>
            <person name="Saif S."/>
            <person name="Birren B."/>
        </authorList>
    </citation>
    <scope>NUCLEOTIDE SEQUENCE</scope>
    <source>
        <strain evidence="2">CBS 10118</strain>
    </source>
</reference>
<evidence type="ECO:0000256" key="1">
    <source>
        <dbReference type="SAM" id="MobiDB-lite"/>
    </source>
</evidence>
<dbReference type="KEGG" id="kbi:30211383"/>
<reference evidence="3" key="4">
    <citation type="submission" date="2024-02" db="EMBL/GenBank/DDBJ databases">
        <title>Comparative genomics of Cryptococcus and Kwoniella reveals pathogenesis evolution and contrasting modes of karyotype evolution via chromosome fusion or intercentromeric recombination.</title>
        <authorList>
            <person name="Coelho M.A."/>
            <person name="David-Palma M."/>
            <person name="Shea T."/>
            <person name="Bowers K."/>
            <person name="McGinley-Smith S."/>
            <person name="Mohammad A.W."/>
            <person name="Gnirke A."/>
            <person name="Yurkov A.M."/>
            <person name="Nowrousian M."/>
            <person name="Sun S."/>
            <person name="Cuomo C.A."/>
            <person name="Heitman J."/>
        </authorList>
    </citation>
    <scope>NUCLEOTIDE SEQUENCE</scope>
    <source>
        <strain evidence="3">CBS 10118</strain>
    </source>
</reference>
<dbReference type="RefSeq" id="XP_019045068.1">
    <property type="nucleotide sequence ID" value="XM_019193591.1"/>
</dbReference>
<organism evidence="2">
    <name type="scientific">Kwoniella bestiolae CBS 10118</name>
    <dbReference type="NCBI Taxonomy" id="1296100"/>
    <lineage>
        <taxon>Eukaryota</taxon>
        <taxon>Fungi</taxon>
        <taxon>Dikarya</taxon>
        <taxon>Basidiomycota</taxon>
        <taxon>Agaricomycotina</taxon>
        <taxon>Tremellomycetes</taxon>
        <taxon>Tremellales</taxon>
        <taxon>Cryptococcaceae</taxon>
        <taxon>Kwoniella</taxon>
    </lineage>
</organism>
<accession>A0A1B9FZ00</accession>
<evidence type="ECO:0000313" key="4">
    <source>
        <dbReference type="Proteomes" id="UP000092730"/>
    </source>
</evidence>
<sequence length="193" mass="22814">MSYTPDVHLQRGLEREFGHYLLEYEHLIMNKKIEPGQGLSRYMQRLLGEMSTVWDLKKMLGRLSHRFDREMRIQANSVEDRSILWPEEHNRLWIGLKTNQIIFKSPTTTTKVLDGAEKFTPELCKALWKEWDANSQEKYGMTLEEMFEIDDIFTPPKPRWTPTKIEGPSFEHPITEESRVQSSHGYLKTNELT</sequence>
<proteinExistence type="predicted"/>
<dbReference type="EMBL" id="KI894023">
    <property type="protein sequence ID" value="OCF23998.1"/>
    <property type="molecule type" value="Genomic_DNA"/>
</dbReference>
<dbReference type="VEuPathDB" id="FungiDB:I302_06984"/>
<reference evidence="3" key="2">
    <citation type="submission" date="2013-07" db="EMBL/GenBank/DDBJ databases">
        <authorList>
            <consortium name="The Broad Institute Genome Sequencing Platform"/>
            <person name="Cuomo C."/>
            <person name="Litvintseva A."/>
            <person name="Chen Y."/>
            <person name="Heitman J."/>
            <person name="Sun S."/>
            <person name="Springer D."/>
            <person name="Dromer F."/>
            <person name="Young S.K."/>
            <person name="Zeng Q."/>
            <person name="Gargeya S."/>
            <person name="Fitzgerald M."/>
            <person name="Abouelleil A."/>
            <person name="Alvarado L."/>
            <person name="Berlin A.M."/>
            <person name="Chapman S.B."/>
            <person name="Dewar J."/>
            <person name="Goldberg J."/>
            <person name="Griggs A."/>
            <person name="Gujja S."/>
            <person name="Hansen M."/>
            <person name="Howarth C."/>
            <person name="Imamovic A."/>
            <person name="Larimer J."/>
            <person name="McCowan C."/>
            <person name="Murphy C."/>
            <person name="Pearson M."/>
            <person name="Priest M."/>
            <person name="Roberts A."/>
            <person name="Saif S."/>
            <person name="Shea T."/>
            <person name="Sykes S."/>
            <person name="Wortman J."/>
            <person name="Nusbaum C."/>
            <person name="Birren B."/>
        </authorList>
    </citation>
    <scope>NUCLEOTIDE SEQUENCE</scope>
    <source>
        <strain evidence="3">CBS 10118</strain>
    </source>
</reference>
<evidence type="ECO:0000313" key="3">
    <source>
        <dbReference type="EMBL" id="WVW85242.1"/>
    </source>
</evidence>
<name>A0A1B9FZ00_9TREE</name>